<evidence type="ECO:0000256" key="3">
    <source>
        <dbReference type="ARBA" id="ARBA00022980"/>
    </source>
</evidence>
<dbReference type="InterPro" id="IPR001790">
    <property type="entry name" value="Ribosomal_uL10"/>
</dbReference>
<evidence type="ECO:0000313" key="8">
    <source>
        <dbReference type="Proteomes" id="UP000298602"/>
    </source>
</evidence>
<dbReference type="Gene3D" id="3.30.70.1730">
    <property type="match status" value="1"/>
</dbReference>
<evidence type="ECO:0000256" key="4">
    <source>
        <dbReference type="ARBA" id="ARBA00023274"/>
    </source>
</evidence>
<evidence type="ECO:0000256" key="6">
    <source>
        <dbReference type="HAMAP-Rule" id="MF_00362"/>
    </source>
</evidence>
<keyword evidence="3 6" id="KW-0689">Ribosomal protein</keyword>
<dbReference type="Pfam" id="PF00466">
    <property type="entry name" value="Ribosomal_L10"/>
    <property type="match status" value="1"/>
</dbReference>
<dbReference type="NCBIfam" id="NF000955">
    <property type="entry name" value="PRK00099.1-1"/>
    <property type="match status" value="1"/>
</dbReference>
<dbReference type="SUPFAM" id="SSF160369">
    <property type="entry name" value="Ribosomal protein L10-like"/>
    <property type="match status" value="1"/>
</dbReference>
<evidence type="ECO:0000256" key="1">
    <source>
        <dbReference type="ARBA" id="ARBA00002633"/>
    </source>
</evidence>
<dbReference type="GO" id="GO:0070180">
    <property type="term" value="F:large ribosomal subunit rRNA binding"/>
    <property type="evidence" value="ECO:0007669"/>
    <property type="project" value="UniProtKB-UniRule"/>
</dbReference>
<dbReference type="Gene3D" id="6.10.250.290">
    <property type="match status" value="1"/>
</dbReference>
<dbReference type="InterPro" id="IPR047865">
    <property type="entry name" value="Ribosomal_uL10_bac_type"/>
</dbReference>
<name>A0A4P8L299_9BACT</name>
<evidence type="ECO:0000256" key="5">
    <source>
        <dbReference type="ARBA" id="ARBA00035202"/>
    </source>
</evidence>
<dbReference type="InterPro" id="IPR022973">
    <property type="entry name" value="Ribosomal_uL10_bac"/>
</dbReference>
<dbReference type="PANTHER" id="PTHR11560">
    <property type="entry name" value="39S RIBOSOMAL PROTEIN L10, MITOCHONDRIAL"/>
    <property type="match status" value="1"/>
</dbReference>
<gene>
    <name evidence="6" type="primary">rplJ</name>
    <name evidence="7" type="ORF">FDQ92_01910</name>
</gene>
<protein>
    <recommendedName>
        <fullName evidence="5 6">Large ribosomal subunit protein uL10</fullName>
    </recommendedName>
</protein>
<sequence>MERSRKQELIEELREKLQRASASVLTDYKGLSVAEITQLRDSLAEQGVEFRVVKNTLMRLAAKDTDAAVLEPFLTGTNAVALGYDDPSVPAKILRKYGKTNDKLKIKCGALGRRLLTMEQVGALADLPSREELLAKLLGTLNAVPTGLVTVLSGVPRAFVGVLAALQRKREEQP</sequence>
<dbReference type="AlphaFoldDB" id="A0A4P8L299"/>
<proteinExistence type="inferred from homology"/>
<dbReference type="InterPro" id="IPR043141">
    <property type="entry name" value="Ribosomal_uL10-like_sf"/>
</dbReference>
<keyword evidence="4 6" id="KW-0687">Ribonucleoprotein</keyword>
<dbReference type="CDD" id="cd05797">
    <property type="entry name" value="Ribosomal_L10"/>
    <property type="match status" value="1"/>
</dbReference>
<dbReference type="GO" id="GO:0003735">
    <property type="term" value="F:structural constituent of ribosome"/>
    <property type="evidence" value="ECO:0007669"/>
    <property type="project" value="InterPro"/>
</dbReference>
<dbReference type="InterPro" id="IPR002363">
    <property type="entry name" value="Ribosomal_uL10_CS_bac"/>
</dbReference>
<reference evidence="7 8" key="1">
    <citation type="submission" date="2019-05" db="EMBL/GenBank/DDBJ databases">
        <title>The Complete Genome Sequence of the n-alkane-degrading Desulfoglaeba alkanexedens ALDC reveals multiple alkylsuccinate synthase gene clusters.</title>
        <authorList>
            <person name="Callaghan A.V."/>
            <person name="Davidova I.A."/>
            <person name="Duncan K.E."/>
            <person name="Morris B."/>
            <person name="McInerney M.J."/>
        </authorList>
    </citation>
    <scope>NUCLEOTIDE SEQUENCE [LARGE SCALE GENOMIC DNA]</scope>
    <source>
        <strain evidence="7 8">ALDC</strain>
    </source>
</reference>
<evidence type="ECO:0000256" key="2">
    <source>
        <dbReference type="ARBA" id="ARBA00008889"/>
    </source>
</evidence>
<dbReference type="Proteomes" id="UP000298602">
    <property type="component" value="Chromosome"/>
</dbReference>
<accession>A0A4P8L299</accession>
<dbReference type="GO" id="GO:0015934">
    <property type="term" value="C:large ribosomal subunit"/>
    <property type="evidence" value="ECO:0007669"/>
    <property type="project" value="InterPro"/>
</dbReference>
<comment type="subunit">
    <text evidence="6">Part of the ribosomal stalk of the 50S ribosomal subunit. The N-terminus interacts with L11 and the large rRNA to form the base of the stalk. The C-terminus forms an elongated spine to which L12 dimers bind in a sequential fashion forming a multimeric L10(L12)X complex.</text>
</comment>
<comment type="similarity">
    <text evidence="2 6">Belongs to the universal ribosomal protein uL10 family.</text>
</comment>
<dbReference type="HAMAP" id="MF_00362">
    <property type="entry name" value="Ribosomal_uL10"/>
    <property type="match status" value="1"/>
</dbReference>
<dbReference type="OrthoDB" id="3186107at2"/>
<keyword evidence="6" id="KW-0699">rRNA-binding</keyword>
<evidence type="ECO:0000313" key="7">
    <source>
        <dbReference type="EMBL" id="QCQ21065.1"/>
    </source>
</evidence>
<dbReference type="PROSITE" id="PS01109">
    <property type="entry name" value="RIBOSOMAL_L10"/>
    <property type="match status" value="1"/>
</dbReference>
<keyword evidence="6" id="KW-0694">RNA-binding</keyword>
<dbReference type="KEGG" id="dax:FDQ92_01910"/>
<comment type="function">
    <text evidence="1 6">Forms part of the ribosomal stalk, playing a central role in the interaction of the ribosome with GTP-bound translation factors.</text>
</comment>
<dbReference type="GO" id="GO:0006412">
    <property type="term" value="P:translation"/>
    <property type="evidence" value="ECO:0007669"/>
    <property type="project" value="UniProtKB-UniRule"/>
</dbReference>
<reference evidence="7 8" key="2">
    <citation type="submission" date="2019-05" db="EMBL/GenBank/DDBJ databases">
        <authorList>
            <person name="Suflita J.M."/>
            <person name="Marks C.R."/>
        </authorList>
    </citation>
    <scope>NUCLEOTIDE SEQUENCE [LARGE SCALE GENOMIC DNA]</scope>
    <source>
        <strain evidence="7 8">ALDC</strain>
    </source>
</reference>
<organism evidence="7 8">
    <name type="scientific">Desulfoglaeba alkanexedens ALDC</name>
    <dbReference type="NCBI Taxonomy" id="980445"/>
    <lineage>
        <taxon>Bacteria</taxon>
        <taxon>Pseudomonadati</taxon>
        <taxon>Thermodesulfobacteriota</taxon>
        <taxon>Syntrophobacteria</taxon>
        <taxon>Syntrophobacterales</taxon>
        <taxon>Syntrophobacteraceae</taxon>
        <taxon>Desulfoglaeba</taxon>
    </lineage>
</organism>
<dbReference type="RefSeq" id="WP_137423035.1">
    <property type="nucleotide sequence ID" value="NZ_CP040098.1"/>
</dbReference>
<keyword evidence="8" id="KW-1185">Reference proteome</keyword>
<dbReference type="EMBL" id="CP040098">
    <property type="protein sequence ID" value="QCQ21065.1"/>
    <property type="molecule type" value="Genomic_DNA"/>
</dbReference>